<dbReference type="SMART" id="SM00093">
    <property type="entry name" value="SERPIN"/>
    <property type="match status" value="1"/>
</dbReference>
<dbReference type="GO" id="GO:0005615">
    <property type="term" value="C:extracellular space"/>
    <property type="evidence" value="ECO:0007669"/>
    <property type="project" value="InterPro"/>
</dbReference>
<keyword evidence="2" id="KW-0722">Serine protease inhibitor</keyword>
<protein>
    <recommendedName>
        <fullName evidence="5">Serpin domain-containing protein</fullName>
    </recommendedName>
</protein>
<evidence type="ECO:0000256" key="2">
    <source>
        <dbReference type="ARBA" id="ARBA00022900"/>
    </source>
</evidence>
<organism evidence="7">
    <name type="scientific">Pectinophora gossypiella</name>
    <name type="common">Cotton pink bollworm</name>
    <name type="synonym">Depressaria gossypiella</name>
    <dbReference type="NCBI Taxonomy" id="13191"/>
    <lineage>
        <taxon>Eukaryota</taxon>
        <taxon>Metazoa</taxon>
        <taxon>Ecdysozoa</taxon>
        <taxon>Arthropoda</taxon>
        <taxon>Hexapoda</taxon>
        <taxon>Insecta</taxon>
        <taxon>Pterygota</taxon>
        <taxon>Neoptera</taxon>
        <taxon>Endopterygota</taxon>
        <taxon>Lepidoptera</taxon>
        <taxon>Glossata</taxon>
        <taxon>Ditrysia</taxon>
        <taxon>Gelechioidea</taxon>
        <taxon>Gelechiidae</taxon>
        <taxon>Apatetrinae</taxon>
        <taxon>Pectinophora</taxon>
    </lineage>
</organism>
<dbReference type="SUPFAM" id="SSF56574">
    <property type="entry name" value="Serpins"/>
    <property type="match status" value="1"/>
</dbReference>
<name>A0A1E1WH84_PECGO</name>
<dbReference type="AlphaFoldDB" id="A0A1E1WH84"/>
<sequence length="417" mass="46690">MRELLLVLFCASFVYGQKNTTESAPELGIPTNLHNGLTERIGNFSIELLFHTSKQQNKGVNLILSPITVWTVLAVISEGASGNTVAQINNALRISSKHRTAVRTGFQTIYEYLQVNTTTVELAKVNAIFMDQRKLLQTDFQSLAESVYKTKVVPLDFTDGVKTADTINQAVSKVTHGRIPKLVDSNYFGDTAMILTSALYFKGQWKVPFNASSTVKMPFYNGTGQQVGEVNMMYNRFTYPFANIKELQARVIELPYGKEDRLSMLIMLPHPGVLLENMFLNFAKVPLDTVFKELRVSKEEYAEDEVDCFLPRFKIESNLDLTNVLRNTMGIVDLFDENAARLPFLARTPMHVSKVIHKAEIEVTEEGTTASGVTAAEFSNRIGIVSFVGNRPFCYLIIEKVTNSIVFGGLYESPSLY</sequence>
<dbReference type="InterPro" id="IPR000215">
    <property type="entry name" value="Serpin_fam"/>
</dbReference>
<evidence type="ECO:0000256" key="3">
    <source>
        <dbReference type="RuleBase" id="RU000411"/>
    </source>
</evidence>
<dbReference type="Gene3D" id="2.30.39.10">
    <property type="entry name" value="Alpha-1-antitrypsin, domain 1"/>
    <property type="match status" value="1"/>
</dbReference>
<dbReference type="CDD" id="cd19598">
    <property type="entry name" value="serpin77Ba-like_insects"/>
    <property type="match status" value="1"/>
</dbReference>
<gene>
    <name evidence="7" type="ORF">g.12124</name>
    <name evidence="6" type="ORF">g.12126</name>
</gene>
<dbReference type="EMBL" id="GDQN01010706">
    <property type="protein sequence ID" value="JAT80348.1"/>
    <property type="molecule type" value="Transcribed_RNA"/>
</dbReference>
<evidence type="ECO:0000313" key="7">
    <source>
        <dbReference type="EMBL" id="JAT86221.1"/>
    </source>
</evidence>
<dbReference type="GO" id="GO:0004867">
    <property type="term" value="F:serine-type endopeptidase inhibitor activity"/>
    <property type="evidence" value="ECO:0007669"/>
    <property type="project" value="UniProtKB-KW"/>
</dbReference>
<evidence type="ECO:0000256" key="1">
    <source>
        <dbReference type="ARBA" id="ARBA00022690"/>
    </source>
</evidence>
<dbReference type="InterPro" id="IPR042178">
    <property type="entry name" value="Serpin_sf_1"/>
</dbReference>
<evidence type="ECO:0000256" key="4">
    <source>
        <dbReference type="SAM" id="SignalP"/>
    </source>
</evidence>
<feature type="signal peptide" evidence="4">
    <location>
        <begin position="1"/>
        <end position="16"/>
    </location>
</feature>
<dbReference type="InterPro" id="IPR042185">
    <property type="entry name" value="Serpin_sf_2"/>
</dbReference>
<dbReference type="Gene3D" id="3.30.497.10">
    <property type="entry name" value="Antithrombin, subunit I, domain 2"/>
    <property type="match status" value="1"/>
</dbReference>
<keyword evidence="4" id="KW-0732">Signal</keyword>
<feature type="domain" description="Serpin" evidence="5">
    <location>
        <begin position="49"/>
        <end position="414"/>
    </location>
</feature>
<dbReference type="InterPro" id="IPR023796">
    <property type="entry name" value="Serpin_dom"/>
</dbReference>
<feature type="chain" id="PRO_5009115373" description="Serpin domain-containing protein" evidence="4">
    <location>
        <begin position="17"/>
        <end position="417"/>
    </location>
</feature>
<dbReference type="InterPro" id="IPR036186">
    <property type="entry name" value="Serpin_sf"/>
</dbReference>
<dbReference type="Pfam" id="PF00079">
    <property type="entry name" value="Serpin"/>
    <property type="match status" value="1"/>
</dbReference>
<dbReference type="PANTHER" id="PTHR11461:SF367">
    <property type="entry name" value="GH21475P-RELATED"/>
    <property type="match status" value="1"/>
</dbReference>
<keyword evidence="1" id="KW-0646">Protease inhibitor</keyword>
<accession>A0A1E1WH84</accession>
<comment type="similarity">
    <text evidence="3">Belongs to the serpin family.</text>
</comment>
<dbReference type="EMBL" id="GDQN01004833">
    <property type="protein sequence ID" value="JAT86221.1"/>
    <property type="molecule type" value="Transcribed_RNA"/>
</dbReference>
<evidence type="ECO:0000259" key="5">
    <source>
        <dbReference type="SMART" id="SM00093"/>
    </source>
</evidence>
<dbReference type="OrthoDB" id="9440847at2759"/>
<proteinExistence type="inferred from homology"/>
<evidence type="ECO:0000313" key="6">
    <source>
        <dbReference type="EMBL" id="JAT80348.1"/>
    </source>
</evidence>
<dbReference type="PANTHER" id="PTHR11461">
    <property type="entry name" value="SERINE PROTEASE INHIBITOR, SERPIN"/>
    <property type="match status" value="1"/>
</dbReference>
<reference evidence="7" key="1">
    <citation type="submission" date="2015-09" db="EMBL/GenBank/DDBJ databases">
        <title>De novo assembly of Pectinophora gossypiella (Pink Bollworm) gut transcriptome.</title>
        <authorList>
            <person name="Tassone E.E."/>
        </authorList>
    </citation>
    <scope>NUCLEOTIDE SEQUENCE</scope>
</reference>